<evidence type="ECO:0000313" key="1">
    <source>
        <dbReference type="EMBL" id="SHF68199.1"/>
    </source>
</evidence>
<proteinExistence type="predicted"/>
<name>A0A1M5DMH4_9FLAO</name>
<accession>A0A1M5DMH4</accession>
<evidence type="ECO:0008006" key="3">
    <source>
        <dbReference type="Google" id="ProtNLM"/>
    </source>
</evidence>
<dbReference type="GO" id="GO:0043565">
    <property type="term" value="F:sequence-specific DNA binding"/>
    <property type="evidence" value="ECO:0007669"/>
    <property type="project" value="InterPro"/>
</dbReference>
<organism evidence="1 2">
    <name type="scientific">Chryseobacterium vrystaatense</name>
    <dbReference type="NCBI Taxonomy" id="307480"/>
    <lineage>
        <taxon>Bacteria</taxon>
        <taxon>Pseudomonadati</taxon>
        <taxon>Bacteroidota</taxon>
        <taxon>Flavobacteriia</taxon>
        <taxon>Flavobacteriales</taxon>
        <taxon>Weeksellaceae</taxon>
        <taxon>Chryseobacterium group</taxon>
        <taxon>Chryseobacterium</taxon>
    </lineage>
</organism>
<protein>
    <recommendedName>
        <fullName evidence="3">Helix-turn-helix domain-containing protein</fullName>
    </recommendedName>
</protein>
<dbReference type="EMBL" id="FQVE01000003">
    <property type="protein sequence ID" value="SHF68199.1"/>
    <property type="molecule type" value="Genomic_DNA"/>
</dbReference>
<reference evidence="2" key="1">
    <citation type="submission" date="2016-11" db="EMBL/GenBank/DDBJ databases">
        <authorList>
            <person name="Varghese N."/>
            <person name="Submissions S."/>
        </authorList>
    </citation>
    <scope>NUCLEOTIDE SEQUENCE [LARGE SCALE GENOMIC DNA]</scope>
    <source>
        <strain evidence="2">YR203</strain>
    </source>
</reference>
<dbReference type="Proteomes" id="UP000184108">
    <property type="component" value="Unassembled WGS sequence"/>
</dbReference>
<dbReference type="InterPro" id="IPR010921">
    <property type="entry name" value="Trp_repressor/repl_initiator"/>
</dbReference>
<evidence type="ECO:0000313" key="2">
    <source>
        <dbReference type="Proteomes" id="UP000184108"/>
    </source>
</evidence>
<gene>
    <name evidence="1" type="ORF">SAMN02787073_2654</name>
</gene>
<dbReference type="AlphaFoldDB" id="A0A1M5DMH4"/>
<dbReference type="SUPFAM" id="SSF48295">
    <property type="entry name" value="TrpR-like"/>
    <property type="match status" value="1"/>
</dbReference>
<sequence length="111" mass="13343">MENCQSPNYKRIYQDIIEKKHPDKKEKCIDLLEKEKLTTREIILINTYIFGTEIVSEVIQNNSKFRSYDQETVLYILNYQIRNNLNNTETASYFKISRNTLAKWKKMSKQL</sequence>
<dbReference type="RefSeq" id="WP_073174042.1">
    <property type="nucleotide sequence ID" value="NZ_FQVE01000003.1"/>
</dbReference>